<evidence type="ECO:0000259" key="22">
    <source>
        <dbReference type="PROSITE" id="PS50089"/>
    </source>
</evidence>
<keyword evidence="10 19" id="KW-0863">Zinc-finger</keyword>
<comment type="pathway">
    <text evidence="3">Protein modification; protein ubiquitination.</text>
</comment>
<dbReference type="InterPro" id="IPR006642">
    <property type="entry name" value="Rad18_UBZ4"/>
</dbReference>
<dbReference type="Pfam" id="PF13923">
    <property type="entry name" value="zf-C3HC4_2"/>
    <property type="match status" value="1"/>
</dbReference>
<evidence type="ECO:0000256" key="12">
    <source>
        <dbReference type="ARBA" id="ARBA00022833"/>
    </source>
</evidence>
<evidence type="ECO:0000256" key="1">
    <source>
        <dbReference type="ARBA" id="ARBA00000900"/>
    </source>
</evidence>
<dbReference type="GO" id="GO:0008270">
    <property type="term" value="F:zinc ion binding"/>
    <property type="evidence" value="ECO:0007669"/>
    <property type="project" value="UniProtKB-KW"/>
</dbReference>
<gene>
    <name evidence="24" type="ORF">BD310DRAFT_1037657</name>
</gene>
<dbReference type="PANTHER" id="PTHR14134">
    <property type="entry name" value="E3 UBIQUITIN-PROTEIN LIGASE RAD18"/>
    <property type="match status" value="1"/>
</dbReference>
<dbReference type="Proteomes" id="UP000292082">
    <property type="component" value="Unassembled WGS sequence"/>
</dbReference>
<keyword evidence="12" id="KW-0862">Zinc</keyword>
<evidence type="ECO:0000256" key="16">
    <source>
        <dbReference type="ARBA" id="ARBA00031783"/>
    </source>
</evidence>
<keyword evidence="13" id="KW-0238">DNA-binding</keyword>
<feature type="compositionally biased region" description="Low complexity" evidence="21">
    <location>
        <begin position="157"/>
        <end position="168"/>
    </location>
</feature>
<evidence type="ECO:0000256" key="7">
    <source>
        <dbReference type="ARBA" id="ARBA00022679"/>
    </source>
</evidence>
<keyword evidence="25" id="KW-1185">Reference proteome</keyword>
<dbReference type="SUPFAM" id="SSF57850">
    <property type="entry name" value="RING/U-box"/>
    <property type="match status" value="1"/>
</dbReference>
<dbReference type="SMART" id="SM00734">
    <property type="entry name" value="ZnF_Rad18"/>
    <property type="match status" value="1"/>
</dbReference>
<keyword evidence="7" id="KW-0808">Transferase</keyword>
<feature type="region of interest" description="Disordered" evidence="21">
    <location>
        <begin position="360"/>
        <end position="410"/>
    </location>
</feature>
<comment type="similarity">
    <text evidence="4">Belongs to the RAD18 family.</text>
</comment>
<sequence length="410" mass="44071">MASMLDRLLAQDISDSTDFPDDTTTPGLRAFDDALRCSICRDFYDAPVSLNCGHTFCSACIRSALPEQPQCPTCRKPATEVHLRKNVAMESAVQAWQAARPLILRYAQEEQKRKEQPAMLPHTRHEPNPSGRAGRKRRRLDSPGPSASSDDEAIAIPSSPVPSGSSTPDISPLPDLVACPICQKDVPSSSINMHIDSGCKRYLSEGSASGAPLPDAAKSKQKQQWSRLLAGSGGSAPSKGGKGKGKGKSRATPDPLSDTDAEQHLPKVAYDIHPQKRIAEMLAAWDLPAHGDKAALARRHARWVVLYNANVDRAARQRRTLEQLRQDLRRAEDAEGRGRRVVVEDAVAYQRANKAAFARLTEAARPKKPAAAKAGSPGPDGAGSAGAEADGQTRDGRPTPVPEVIDVDEG</sequence>
<comment type="subcellular location">
    <subcellularLocation>
        <location evidence="2">Nucleus</location>
    </subcellularLocation>
</comment>
<protein>
    <recommendedName>
        <fullName evidence="6">Postreplication repair E3 ubiquitin-protein ligase RAD18</fullName>
        <ecNumber evidence="5">2.3.2.27</ecNumber>
    </recommendedName>
    <alternativeName>
        <fullName evidence="17">Postreplication repair E3 ubiquitin-protein ligase rad18</fullName>
    </alternativeName>
    <alternativeName>
        <fullName evidence="16 18">RING-type E3 ubiquitin transferase RAD18</fullName>
    </alternativeName>
</protein>
<evidence type="ECO:0000256" key="19">
    <source>
        <dbReference type="PROSITE-ProRule" id="PRU00175"/>
    </source>
</evidence>
<feature type="domain" description="RING-type" evidence="22">
    <location>
        <begin position="37"/>
        <end position="75"/>
    </location>
</feature>
<dbReference type="EC" id="2.3.2.27" evidence="5"/>
<dbReference type="Gene3D" id="3.30.160.60">
    <property type="entry name" value="Classic Zinc Finger"/>
    <property type="match status" value="1"/>
</dbReference>
<dbReference type="EMBL" id="ML145103">
    <property type="protein sequence ID" value="TBU60615.1"/>
    <property type="molecule type" value="Genomic_DNA"/>
</dbReference>
<evidence type="ECO:0000256" key="9">
    <source>
        <dbReference type="ARBA" id="ARBA00022763"/>
    </source>
</evidence>
<evidence type="ECO:0000313" key="25">
    <source>
        <dbReference type="Proteomes" id="UP000292082"/>
    </source>
</evidence>
<dbReference type="PROSITE" id="PS50089">
    <property type="entry name" value="ZF_RING_2"/>
    <property type="match status" value="1"/>
</dbReference>
<dbReference type="STRING" id="114155.A0A4Q9Q0Q2"/>
<feature type="region of interest" description="Disordered" evidence="21">
    <location>
        <begin position="206"/>
        <end position="267"/>
    </location>
</feature>
<dbReference type="GO" id="GO:0061630">
    <property type="term" value="F:ubiquitin protein ligase activity"/>
    <property type="evidence" value="ECO:0007669"/>
    <property type="project" value="UniProtKB-EC"/>
</dbReference>
<evidence type="ECO:0000256" key="11">
    <source>
        <dbReference type="ARBA" id="ARBA00022786"/>
    </source>
</evidence>
<evidence type="ECO:0000256" key="17">
    <source>
        <dbReference type="ARBA" id="ARBA00074353"/>
    </source>
</evidence>
<evidence type="ECO:0000256" key="15">
    <source>
        <dbReference type="ARBA" id="ARBA00023242"/>
    </source>
</evidence>
<dbReference type="PROSITE" id="PS00518">
    <property type="entry name" value="ZF_RING_1"/>
    <property type="match status" value="1"/>
</dbReference>
<dbReference type="InterPro" id="IPR001841">
    <property type="entry name" value="Znf_RING"/>
</dbReference>
<dbReference type="SMART" id="SM00184">
    <property type="entry name" value="RING"/>
    <property type="match status" value="1"/>
</dbReference>
<dbReference type="GO" id="GO:0006281">
    <property type="term" value="P:DNA repair"/>
    <property type="evidence" value="ECO:0007669"/>
    <property type="project" value="UniProtKB-KW"/>
</dbReference>
<evidence type="ECO:0000256" key="2">
    <source>
        <dbReference type="ARBA" id="ARBA00004123"/>
    </source>
</evidence>
<evidence type="ECO:0000313" key="24">
    <source>
        <dbReference type="EMBL" id="TBU60615.1"/>
    </source>
</evidence>
<evidence type="ECO:0000256" key="6">
    <source>
        <dbReference type="ARBA" id="ARBA00015551"/>
    </source>
</evidence>
<evidence type="ECO:0000256" key="13">
    <source>
        <dbReference type="ARBA" id="ARBA00023125"/>
    </source>
</evidence>
<evidence type="ECO:0000256" key="4">
    <source>
        <dbReference type="ARBA" id="ARBA00009506"/>
    </source>
</evidence>
<dbReference type="InterPro" id="IPR004580">
    <property type="entry name" value="Rad18_fungi"/>
</dbReference>
<dbReference type="FunFam" id="3.30.40.10:FF:000172">
    <property type="entry name" value="E3 ubiquitin-protein ligase RAD18"/>
    <property type="match status" value="1"/>
</dbReference>
<dbReference type="GO" id="GO:0005634">
    <property type="term" value="C:nucleus"/>
    <property type="evidence" value="ECO:0007669"/>
    <property type="project" value="UniProtKB-SubCell"/>
</dbReference>
<dbReference type="Gene3D" id="3.30.40.10">
    <property type="entry name" value="Zinc/RING finger domain, C3HC4 (zinc finger)"/>
    <property type="match status" value="1"/>
</dbReference>
<dbReference type="GO" id="GO:0006513">
    <property type="term" value="P:protein monoubiquitination"/>
    <property type="evidence" value="ECO:0007669"/>
    <property type="project" value="InterPro"/>
</dbReference>
<keyword evidence="11" id="KW-0833">Ubl conjugation pathway</keyword>
<evidence type="ECO:0000256" key="21">
    <source>
        <dbReference type="SAM" id="MobiDB-lite"/>
    </source>
</evidence>
<evidence type="ECO:0000256" key="3">
    <source>
        <dbReference type="ARBA" id="ARBA00004906"/>
    </source>
</evidence>
<keyword evidence="9 20" id="KW-0227">DNA damage</keyword>
<evidence type="ECO:0000256" key="5">
    <source>
        <dbReference type="ARBA" id="ARBA00012483"/>
    </source>
</evidence>
<keyword evidence="8" id="KW-0479">Metal-binding</keyword>
<name>A0A4Q9Q0Q2_9APHY</name>
<evidence type="ECO:0000259" key="23">
    <source>
        <dbReference type="PROSITE" id="PS51908"/>
    </source>
</evidence>
<dbReference type="PROSITE" id="PS51908">
    <property type="entry name" value="ZF_UBZ4"/>
    <property type="match status" value="1"/>
</dbReference>
<dbReference type="PANTHER" id="PTHR14134:SF2">
    <property type="entry name" value="E3 UBIQUITIN-PROTEIN LIGASE RAD18"/>
    <property type="match status" value="1"/>
</dbReference>
<dbReference type="NCBIfam" id="TIGR00599">
    <property type="entry name" value="rad18"/>
    <property type="match status" value="1"/>
</dbReference>
<dbReference type="InterPro" id="IPR039577">
    <property type="entry name" value="Rad18"/>
</dbReference>
<evidence type="ECO:0000256" key="18">
    <source>
        <dbReference type="ARBA" id="ARBA00082369"/>
    </source>
</evidence>
<accession>A0A4Q9Q0Q2</accession>
<dbReference type="InterPro" id="IPR013083">
    <property type="entry name" value="Znf_RING/FYVE/PHD"/>
</dbReference>
<evidence type="ECO:0000256" key="20">
    <source>
        <dbReference type="PROSITE-ProRule" id="PRU01256"/>
    </source>
</evidence>
<comment type="catalytic activity">
    <reaction evidence="1">
        <text>S-ubiquitinyl-[E2 ubiquitin-conjugating enzyme]-L-cysteine + [acceptor protein]-L-lysine = [E2 ubiquitin-conjugating enzyme]-L-cysteine + N(6)-ubiquitinyl-[acceptor protein]-L-lysine.</text>
        <dbReference type="EC" id="2.3.2.27"/>
    </reaction>
</comment>
<dbReference type="InterPro" id="IPR017907">
    <property type="entry name" value="Znf_RING_CS"/>
</dbReference>
<proteinExistence type="inferred from homology"/>
<dbReference type="AlphaFoldDB" id="A0A4Q9Q0Q2"/>
<dbReference type="GO" id="GO:0003697">
    <property type="term" value="F:single-stranded DNA binding"/>
    <property type="evidence" value="ECO:0007669"/>
    <property type="project" value="InterPro"/>
</dbReference>
<evidence type="ECO:0000256" key="8">
    <source>
        <dbReference type="ARBA" id="ARBA00022723"/>
    </source>
</evidence>
<dbReference type="GO" id="GO:0097505">
    <property type="term" value="C:Rad6-Rad18 complex"/>
    <property type="evidence" value="ECO:0007669"/>
    <property type="project" value="TreeGrafter"/>
</dbReference>
<reference evidence="24 25" key="1">
    <citation type="submission" date="2019-01" db="EMBL/GenBank/DDBJ databases">
        <title>Draft genome sequences of three monokaryotic isolates of the white-rot basidiomycete fungus Dichomitus squalens.</title>
        <authorList>
            <consortium name="DOE Joint Genome Institute"/>
            <person name="Lopez S.C."/>
            <person name="Andreopoulos B."/>
            <person name="Pangilinan J."/>
            <person name="Lipzen A."/>
            <person name="Riley R."/>
            <person name="Ahrendt S."/>
            <person name="Ng V."/>
            <person name="Barry K."/>
            <person name="Daum C."/>
            <person name="Grigoriev I.V."/>
            <person name="Hilden K.S."/>
            <person name="Makela M.R."/>
            <person name="de Vries R.P."/>
        </authorList>
    </citation>
    <scope>NUCLEOTIDE SEQUENCE [LARGE SCALE GENOMIC DNA]</scope>
    <source>
        <strain evidence="24 25">CBS 464.89</strain>
    </source>
</reference>
<organism evidence="24 25">
    <name type="scientific">Dichomitus squalens</name>
    <dbReference type="NCBI Taxonomy" id="114155"/>
    <lineage>
        <taxon>Eukaryota</taxon>
        <taxon>Fungi</taxon>
        <taxon>Dikarya</taxon>
        <taxon>Basidiomycota</taxon>
        <taxon>Agaricomycotina</taxon>
        <taxon>Agaricomycetes</taxon>
        <taxon>Polyporales</taxon>
        <taxon>Polyporaceae</taxon>
        <taxon>Dichomitus</taxon>
    </lineage>
</organism>
<feature type="domain" description="UBZ4-type" evidence="23">
    <location>
        <begin position="176"/>
        <end position="207"/>
    </location>
</feature>
<evidence type="ECO:0000256" key="10">
    <source>
        <dbReference type="ARBA" id="ARBA00022771"/>
    </source>
</evidence>
<feature type="region of interest" description="Disordered" evidence="21">
    <location>
        <begin position="110"/>
        <end position="169"/>
    </location>
</feature>
<evidence type="ECO:0000256" key="14">
    <source>
        <dbReference type="ARBA" id="ARBA00023204"/>
    </source>
</evidence>
<keyword evidence="14 20" id="KW-0234">DNA repair</keyword>
<dbReference type="GO" id="GO:0006301">
    <property type="term" value="P:DNA damage tolerance"/>
    <property type="evidence" value="ECO:0007669"/>
    <property type="project" value="InterPro"/>
</dbReference>
<keyword evidence="15" id="KW-0539">Nucleus</keyword>